<evidence type="ECO:0000313" key="8">
    <source>
        <dbReference type="Proteomes" id="UP000518752"/>
    </source>
</evidence>
<dbReference type="PANTHER" id="PTHR35042">
    <property type="entry name" value="ANTHRONE OXYGENASE ENCC"/>
    <property type="match status" value="1"/>
</dbReference>
<keyword evidence="2 5" id="KW-0812">Transmembrane</keyword>
<dbReference type="PANTHER" id="PTHR35042:SF1">
    <property type="entry name" value="DUF1772-DOMAIN-CONTAINING PROTEIN"/>
    <property type="match status" value="1"/>
</dbReference>
<feature type="transmembrane region" description="Helical" evidence="5">
    <location>
        <begin position="165"/>
        <end position="186"/>
    </location>
</feature>
<evidence type="ECO:0000313" key="7">
    <source>
        <dbReference type="EMBL" id="KAF5393676.1"/>
    </source>
</evidence>
<keyword evidence="6" id="KW-0732">Signal</keyword>
<reference evidence="7 8" key="1">
    <citation type="journal article" date="2020" name="ISME J.">
        <title>Uncovering the hidden diversity of litter-decomposition mechanisms in mushroom-forming fungi.</title>
        <authorList>
            <person name="Floudas D."/>
            <person name="Bentzer J."/>
            <person name="Ahren D."/>
            <person name="Johansson T."/>
            <person name="Persson P."/>
            <person name="Tunlid A."/>
        </authorList>
    </citation>
    <scope>NUCLEOTIDE SEQUENCE [LARGE SCALE GENOMIC DNA]</scope>
    <source>
        <strain evidence="7 8">CBS 406.79</strain>
    </source>
</reference>
<dbReference type="InterPro" id="IPR013901">
    <property type="entry name" value="Anthrone_oxy"/>
</dbReference>
<keyword evidence="3 5" id="KW-1133">Transmembrane helix</keyword>
<proteinExistence type="predicted"/>
<evidence type="ECO:0000256" key="5">
    <source>
        <dbReference type="SAM" id="Phobius"/>
    </source>
</evidence>
<evidence type="ECO:0000256" key="3">
    <source>
        <dbReference type="ARBA" id="ARBA00022989"/>
    </source>
</evidence>
<feature type="chain" id="PRO_5034089064" description="DUF1772-domain-containing protein" evidence="6">
    <location>
        <begin position="17"/>
        <end position="187"/>
    </location>
</feature>
<protein>
    <recommendedName>
        <fullName evidence="9">DUF1772-domain-containing protein</fullName>
    </recommendedName>
</protein>
<name>A0A8H5I1W8_9AGAR</name>
<feature type="signal peptide" evidence="6">
    <location>
        <begin position="1"/>
        <end position="16"/>
    </location>
</feature>
<dbReference type="Proteomes" id="UP000518752">
    <property type="component" value="Unassembled WGS sequence"/>
</dbReference>
<evidence type="ECO:0008006" key="9">
    <source>
        <dbReference type="Google" id="ProtNLM"/>
    </source>
</evidence>
<dbReference type="AlphaFoldDB" id="A0A8H5I1W8"/>
<evidence type="ECO:0000256" key="2">
    <source>
        <dbReference type="ARBA" id="ARBA00022692"/>
    </source>
</evidence>
<sequence length="187" mass="19444">MSVIAGLPIGVRIAAALGLAGSAWCSGACLSCSFIAGASLTDPLPPAAAAHASRMWQNVYNRGGRMIPPAAITSSLAFAYASVFTLKTSSPSPSLLAEAAIHRVRKLFGISSALMISVIPFWLIIVLPTVNAITAKAKALQARDEQGKASVLDDETLELIKKWNWLNGVKGIIALAVTSVGVSAILF</sequence>
<evidence type="ECO:0000256" key="4">
    <source>
        <dbReference type="ARBA" id="ARBA00023136"/>
    </source>
</evidence>
<organism evidence="7 8">
    <name type="scientific">Collybiopsis confluens</name>
    <dbReference type="NCBI Taxonomy" id="2823264"/>
    <lineage>
        <taxon>Eukaryota</taxon>
        <taxon>Fungi</taxon>
        <taxon>Dikarya</taxon>
        <taxon>Basidiomycota</taxon>
        <taxon>Agaricomycotina</taxon>
        <taxon>Agaricomycetes</taxon>
        <taxon>Agaricomycetidae</taxon>
        <taxon>Agaricales</taxon>
        <taxon>Marasmiineae</taxon>
        <taxon>Omphalotaceae</taxon>
        <taxon>Collybiopsis</taxon>
    </lineage>
</organism>
<dbReference type="GO" id="GO:0016020">
    <property type="term" value="C:membrane"/>
    <property type="evidence" value="ECO:0007669"/>
    <property type="project" value="UniProtKB-SubCell"/>
</dbReference>
<gene>
    <name evidence="7" type="ORF">D9757_000344</name>
</gene>
<feature type="transmembrane region" description="Helical" evidence="5">
    <location>
        <begin position="66"/>
        <end position="86"/>
    </location>
</feature>
<dbReference type="EMBL" id="JAACJN010000001">
    <property type="protein sequence ID" value="KAF5393676.1"/>
    <property type="molecule type" value="Genomic_DNA"/>
</dbReference>
<keyword evidence="8" id="KW-1185">Reference proteome</keyword>
<comment type="caution">
    <text evidence="7">The sequence shown here is derived from an EMBL/GenBank/DDBJ whole genome shotgun (WGS) entry which is preliminary data.</text>
</comment>
<accession>A0A8H5I1W8</accession>
<evidence type="ECO:0000256" key="1">
    <source>
        <dbReference type="ARBA" id="ARBA00004141"/>
    </source>
</evidence>
<dbReference type="OrthoDB" id="2585651at2759"/>
<comment type="subcellular location">
    <subcellularLocation>
        <location evidence="1">Membrane</location>
        <topology evidence="1">Multi-pass membrane protein</topology>
    </subcellularLocation>
</comment>
<feature type="transmembrane region" description="Helical" evidence="5">
    <location>
        <begin position="107"/>
        <end position="127"/>
    </location>
</feature>
<evidence type="ECO:0000256" key="6">
    <source>
        <dbReference type="SAM" id="SignalP"/>
    </source>
</evidence>
<keyword evidence="4 5" id="KW-0472">Membrane</keyword>
<dbReference type="Pfam" id="PF08592">
    <property type="entry name" value="Anthrone_oxy"/>
    <property type="match status" value="1"/>
</dbReference>